<dbReference type="AlphaFoldDB" id="A0A255DUJ6"/>
<dbReference type="Proteomes" id="UP000216063">
    <property type="component" value="Unassembled WGS sequence"/>
</dbReference>
<evidence type="ECO:0000313" key="1">
    <source>
        <dbReference type="EMBL" id="OYN82894.1"/>
    </source>
</evidence>
<comment type="caution">
    <text evidence="1">The sequence shown here is derived from an EMBL/GenBank/DDBJ whole genome shotgun (WGS) entry which is preliminary data.</text>
</comment>
<dbReference type="OrthoDB" id="4772953at2"/>
<keyword evidence="2" id="KW-1185">Reference proteome</keyword>
<protein>
    <recommendedName>
        <fullName evidence="3">DUF2771 domain-containing protein</fullName>
    </recommendedName>
</protein>
<evidence type="ECO:0008006" key="3">
    <source>
        <dbReference type="Google" id="ProtNLM"/>
    </source>
</evidence>
<reference evidence="1 2" key="1">
    <citation type="submission" date="2017-07" db="EMBL/GenBank/DDBJ databases">
        <title>The new phylogeny of genus Mycobacterium.</title>
        <authorList>
            <person name="Tortoli E."/>
            <person name="Trovato A."/>
            <person name="Cirillo D.M."/>
        </authorList>
    </citation>
    <scope>NUCLEOTIDE SEQUENCE [LARGE SCALE GENOMIC DNA]</scope>
    <source>
        <strain evidence="1 2">ATCC 33027</strain>
    </source>
</reference>
<accession>A0A255DUJ6</accession>
<sequence>MTRLVRWLLVVLVVLASVGAGVGASVLTRNTGSHLPEISAYSHGRSVRVGPFVYCNVVNLNDCQNPQTQGELPVTDKFPVQLSVPAAIGQAPWRLLRVYEDERNSTSTIYRPNTELAVTIPTVDPQRGKLTGVAVQLLTLVQDQNGDLQDAPHAEWSVRLIWP</sequence>
<dbReference type="Pfam" id="PF10969">
    <property type="entry name" value="DUF2771"/>
    <property type="match status" value="1"/>
</dbReference>
<gene>
    <name evidence="1" type="ORF">CG716_01445</name>
</gene>
<proteinExistence type="predicted"/>
<dbReference type="EMBL" id="NOZR01000001">
    <property type="protein sequence ID" value="OYN82894.1"/>
    <property type="molecule type" value="Genomic_DNA"/>
</dbReference>
<evidence type="ECO:0000313" key="2">
    <source>
        <dbReference type="Proteomes" id="UP000216063"/>
    </source>
</evidence>
<organism evidence="1 2">
    <name type="scientific">Mycolicibacterium sphagni</name>
    <dbReference type="NCBI Taxonomy" id="1786"/>
    <lineage>
        <taxon>Bacteria</taxon>
        <taxon>Bacillati</taxon>
        <taxon>Actinomycetota</taxon>
        <taxon>Actinomycetes</taxon>
        <taxon>Mycobacteriales</taxon>
        <taxon>Mycobacteriaceae</taxon>
        <taxon>Mycolicibacterium</taxon>
    </lineage>
</organism>
<dbReference type="RefSeq" id="WP_094475681.1">
    <property type="nucleotide sequence ID" value="NZ_NOZR01000001.1"/>
</dbReference>
<dbReference type="InterPro" id="IPR024495">
    <property type="entry name" value="DUF2771"/>
</dbReference>
<name>A0A255DUJ6_9MYCO</name>